<name>A0A8J7KWQ4_9ACTN</name>
<dbReference type="Gene3D" id="3.40.50.720">
    <property type="entry name" value="NAD(P)-binding Rossmann-like Domain"/>
    <property type="match status" value="1"/>
</dbReference>
<proteinExistence type="predicted"/>
<accession>A0A8J7KWQ4</accession>
<keyword evidence="2" id="KW-1185">Reference proteome</keyword>
<dbReference type="RefSeq" id="WP_197003756.1">
    <property type="nucleotide sequence ID" value="NZ_BONS01000016.1"/>
</dbReference>
<reference evidence="1" key="1">
    <citation type="submission" date="2020-11" db="EMBL/GenBank/DDBJ databases">
        <title>Sequencing the genomes of 1000 actinobacteria strains.</title>
        <authorList>
            <person name="Klenk H.-P."/>
        </authorList>
    </citation>
    <scope>NUCLEOTIDE SEQUENCE</scope>
    <source>
        <strain evidence="1">DSM 45356</strain>
    </source>
</reference>
<dbReference type="AlphaFoldDB" id="A0A8J7KWQ4"/>
<dbReference type="InterPro" id="IPR022291">
    <property type="entry name" value="Bacteriocin_synth_cyclodeHase"/>
</dbReference>
<dbReference type="NCBIfam" id="TIGR03882">
    <property type="entry name" value="cyclo_dehyd_2"/>
    <property type="match status" value="1"/>
</dbReference>
<evidence type="ECO:0000313" key="1">
    <source>
        <dbReference type="EMBL" id="MBG6136832.1"/>
    </source>
</evidence>
<dbReference type="Proteomes" id="UP000622552">
    <property type="component" value="Unassembled WGS sequence"/>
</dbReference>
<gene>
    <name evidence="1" type="ORF">IW245_003026</name>
</gene>
<organism evidence="1 2">
    <name type="scientific">Longispora fulva</name>
    <dbReference type="NCBI Taxonomy" id="619741"/>
    <lineage>
        <taxon>Bacteria</taxon>
        <taxon>Bacillati</taxon>
        <taxon>Actinomycetota</taxon>
        <taxon>Actinomycetes</taxon>
        <taxon>Micromonosporales</taxon>
        <taxon>Micromonosporaceae</taxon>
        <taxon>Longispora</taxon>
    </lineage>
</organism>
<protein>
    <submittedName>
        <fullName evidence="1">Bacteriocin biosynthesis cyclodehydratase domain-containing protein</fullName>
    </submittedName>
</protein>
<evidence type="ECO:0000313" key="2">
    <source>
        <dbReference type="Proteomes" id="UP000622552"/>
    </source>
</evidence>
<sequence length="223" mass="23820">MTRNPSPEGVPRLTLLAVGDFGARIAARLADRYPGSEVTDATGGAHLADWPALDVLVVAAEYDDPGLVELAERAAFAWRRPWFPVLLEQAQLRCGPVVVPGRTACHGCFRRRRRQHAKSPELWADTPAPVLPGTRPQVTGWAEHHLGLGVGLAVRAVHDAVRPTDEAPGGWVRTVGLVDGGVQRAGVVAVDGCVRCRDAMARDRRRAVLITTLRAAASATGGE</sequence>
<comment type="caution">
    <text evidence="1">The sequence shown here is derived from an EMBL/GenBank/DDBJ whole genome shotgun (WGS) entry which is preliminary data.</text>
</comment>
<dbReference type="EMBL" id="JADOUF010000001">
    <property type="protein sequence ID" value="MBG6136832.1"/>
    <property type="molecule type" value="Genomic_DNA"/>
</dbReference>